<feature type="compositionally biased region" description="Acidic residues" evidence="1">
    <location>
        <begin position="115"/>
        <end position="126"/>
    </location>
</feature>
<feature type="region of interest" description="Disordered" evidence="1">
    <location>
        <begin position="100"/>
        <end position="126"/>
    </location>
</feature>
<reference evidence="2" key="2">
    <citation type="journal article" date="2023" name="Plants (Basel)">
        <title>Annotation of the Turnera subulata (Passifloraceae) Draft Genome Reveals the S-Locus Evolved after the Divergence of Turneroideae from Passifloroideae in a Stepwise Manner.</title>
        <authorList>
            <person name="Henning P.M."/>
            <person name="Roalson E.H."/>
            <person name="Mir W."/>
            <person name="McCubbin A.G."/>
            <person name="Shore J.S."/>
        </authorList>
    </citation>
    <scope>NUCLEOTIDE SEQUENCE</scope>
    <source>
        <strain evidence="2">F60SS</strain>
    </source>
</reference>
<evidence type="ECO:0000256" key="1">
    <source>
        <dbReference type="SAM" id="MobiDB-lite"/>
    </source>
</evidence>
<dbReference type="Proteomes" id="UP001141552">
    <property type="component" value="Unassembled WGS sequence"/>
</dbReference>
<dbReference type="AlphaFoldDB" id="A0A9Q0GFW2"/>
<comment type="caution">
    <text evidence="2">The sequence shown here is derived from an EMBL/GenBank/DDBJ whole genome shotgun (WGS) entry which is preliminary data.</text>
</comment>
<organism evidence="2 3">
    <name type="scientific">Turnera subulata</name>
    <dbReference type="NCBI Taxonomy" id="218843"/>
    <lineage>
        <taxon>Eukaryota</taxon>
        <taxon>Viridiplantae</taxon>
        <taxon>Streptophyta</taxon>
        <taxon>Embryophyta</taxon>
        <taxon>Tracheophyta</taxon>
        <taxon>Spermatophyta</taxon>
        <taxon>Magnoliopsida</taxon>
        <taxon>eudicotyledons</taxon>
        <taxon>Gunneridae</taxon>
        <taxon>Pentapetalae</taxon>
        <taxon>rosids</taxon>
        <taxon>fabids</taxon>
        <taxon>Malpighiales</taxon>
        <taxon>Passifloraceae</taxon>
        <taxon>Turnera</taxon>
    </lineage>
</organism>
<proteinExistence type="predicted"/>
<keyword evidence="3" id="KW-1185">Reference proteome</keyword>
<accession>A0A9Q0GFW2</accession>
<protein>
    <submittedName>
        <fullName evidence="2">Uncharacterized protein</fullName>
    </submittedName>
</protein>
<feature type="region of interest" description="Disordered" evidence="1">
    <location>
        <begin position="36"/>
        <end position="56"/>
    </location>
</feature>
<name>A0A9Q0GFW2_9ROSI</name>
<sequence>MYLRLVMATAAGKYSAIVCTNKTFLRAAMAREAKAAAESEKEFRGESSSSGGQQPFDRLGWIRGELEGWSLSGWSKVELTVVGHRPCCVDLNAACWASHTSKEDNPYDTFLLFSSDEEEEEDEDEE</sequence>
<gene>
    <name evidence="2" type="ORF">Tsubulata_033743</name>
</gene>
<evidence type="ECO:0000313" key="3">
    <source>
        <dbReference type="Proteomes" id="UP001141552"/>
    </source>
</evidence>
<dbReference type="EMBL" id="JAKUCV010000693">
    <property type="protein sequence ID" value="KAJ4849132.1"/>
    <property type="molecule type" value="Genomic_DNA"/>
</dbReference>
<reference evidence="2" key="1">
    <citation type="submission" date="2022-02" db="EMBL/GenBank/DDBJ databases">
        <authorList>
            <person name="Henning P.M."/>
            <person name="McCubbin A.G."/>
            <person name="Shore J.S."/>
        </authorList>
    </citation>
    <scope>NUCLEOTIDE SEQUENCE</scope>
    <source>
        <strain evidence="2">F60SS</strain>
        <tissue evidence="2">Leaves</tissue>
    </source>
</reference>
<evidence type="ECO:0000313" key="2">
    <source>
        <dbReference type="EMBL" id="KAJ4849132.1"/>
    </source>
</evidence>
<feature type="compositionally biased region" description="Basic and acidic residues" evidence="1">
    <location>
        <begin position="36"/>
        <end position="45"/>
    </location>
</feature>